<dbReference type="RefSeq" id="WP_307466775.1">
    <property type="nucleotide sequence ID" value="NZ_JAURUR010000009.1"/>
</dbReference>
<dbReference type="Proteomes" id="UP001232163">
    <property type="component" value="Unassembled WGS sequence"/>
</dbReference>
<protein>
    <submittedName>
        <fullName evidence="1">Uncharacterized protein</fullName>
    </submittedName>
</protein>
<sequence>MNVRRLLGLNSEQHAYAGFTAYAAVAGVQDDGEVFVSLCDDPGKTISLIELRRVPALPDRLIYRHTNGVEFLDVIQSYELGGTALWLNYKPAMATLLRVKGCAITFGHSELPLSDLARALNLLLPAQ</sequence>
<reference evidence="1 2" key="1">
    <citation type="submission" date="2023-07" db="EMBL/GenBank/DDBJ databases">
        <title>Genomic Encyclopedia of Type Strains, Phase IV (KMG-IV): sequencing the most valuable type-strain genomes for metagenomic binning, comparative biology and taxonomic classification.</title>
        <authorList>
            <person name="Goeker M."/>
        </authorList>
    </citation>
    <scope>NUCLEOTIDE SEQUENCE [LARGE SCALE GENOMIC DNA]</scope>
    <source>
        <strain evidence="1 2">NIO-1023</strain>
    </source>
</reference>
<name>A0ABT9MEY1_9DEIO</name>
<keyword evidence="2" id="KW-1185">Reference proteome</keyword>
<proteinExistence type="predicted"/>
<evidence type="ECO:0000313" key="1">
    <source>
        <dbReference type="EMBL" id="MDP9765162.1"/>
    </source>
</evidence>
<accession>A0ABT9MEY1</accession>
<evidence type="ECO:0000313" key="2">
    <source>
        <dbReference type="Proteomes" id="UP001232163"/>
    </source>
</evidence>
<gene>
    <name evidence="1" type="ORF">QO006_002610</name>
</gene>
<organism evidence="1 2">
    <name type="scientific">Deinococcus enclensis</name>
    <dbReference type="NCBI Taxonomy" id="1049582"/>
    <lineage>
        <taxon>Bacteria</taxon>
        <taxon>Thermotogati</taxon>
        <taxon>Deinococcota</taxon>
        <taxon>Deinococci</taxon>
        <taxon>Deinococcales</taxon>
        <taxon>Deinococcaceae</taxon>
        <taxon>Deinococcus</taxon>
    </lineage>
</organism>
<comment type="caution">
    <text evidence="1">The sequence shown here is derived from an EMBL/GenBank/DDBJ whole genome shotgun (WGS) entry which is preliminary data.</text>
</comment>
<dbReference type="EMBL" id="JAURUR010000009">
    <property type="protein sequence ID" value="MDP9765162.1"/>
    <property type="molecule type" value="Genomic_DNA"/>
</dbReference>